<dbReference type="EMBL" id="JAQQAF010000003">
    <property type="protein sequence ID" value="KAJ8500281.1"/>
    <property type="molecule type" value="Genomic_DNA"/>
</dbReference>
<proteinExistence type="predicted"/>
<comment type="caution">
    <text evidence="1">The sequence shown here is derived from an EMBL/GenBank/DDBJ whole genome shotgun (WGS) entry which is preliminary data.</text>
</comment>
<accession>A0AAV8RC59</accession>
<organism evidence="1 2">
    <name type="scientific">Ensete ventricosum</name>
    <name type="common">Abyssinian banana</name>
    <name type="synonym">Musa ensete</name>
    <dbReference type="NCBI Taxonomy" id="4639"/>
    <lineage>
        <taxon>Eukaryota</taxon>
        <taxon>Viridiplantae</taxon>
        <taxon>Streptophyta</taxon>
        <taxon>Embryophyta</taxon>
        <taxon>Tracheophyta</taxon>
        <taxon>Spermatophyta</taxon>
        <taxon>Magnoliopsida</taxon>
        <taxon>Liliopsida</taxon>
        <taxon>Zingiberales</taxon>
        <taxon>Musaceae</taxon>
        <taxon>Ensete</taxon>
    </lineage>
</organism>
<protein>
    <submittedName>
        <fullName evidence="1">Uncharacterized protein</fullName>
    </submittedName>
</protein>
<evidence type="ECO:0000313" key="1">
    <source>
        <dbReference type="EMBL" id="KAJ8500281.1"/>
    </source>
</evidence>
<dbReference type="Proteomes" id="UP001222027">
    <property type="component" value="Unassembled WGS sequence"/>
</dbReference>
<sequence>MRDDCLCFTKYLFIKRSLLDRPIMLRVAAAPPPPSDPLRDSRHAFSHIYSWRWRQRLLLVKSWKARRRHR</sequence>
<name>A0AAV8RC59_ENSVE</name>
<keyword evidence="2" id="KW-1185">Reference proteome</keyword>
<evidence type="ECO:0000313" key="2">
    <source>
        <dbReference type="Proteomes" id="UP001222027"/>
    </source>
</evidence>
<gene>
    <name evidence="1" type="ORF">OPV22_010833</name>
</gene>
<reference evidence="1 2" key="1">
    <citation type="submission" date="2022-12" db="EMBL/GenBank/DDBJ databases">
        <title>Chromosome-scale assembly of the Ensete ventricosum genome.</title>
        <authorList>
            <person name="Dussert Y."/>
            <person name="Stocks J."/>
            <person name="Wendawek A."/>
            <person name="Woldeyes F."/>
            <person name="Nichols R.A."/>
            <person name="Borrell J.S."/>
        </authorList>
    </citation>
    <scope>NUCLEOTIDE SEQUENCE [LARGE SCALE GENOMIC DNA]</scope>
    <source>
        <strain evidence="2">cv. Maze</strain>
        <tissue evidence="1">Seeds</tissue>
    </source>
</reference>
<dbReference type="AlphaFoldDB" id="A0AAV8RC59"/>